<dbReference type="EC" id="1.4.3.16" evidence="4 10"/>
<dbReference type="Gene3D" id="3.50.50.60">
    <property type="entry name" value="FAD/NAD(P)-binding domain"/>
    <property type="match status" value="1"/>
</dbReference>
<gene>
    <name evidence="15" type="ORF">FBZ90_107224</name>
</gene>
<evidence type="ECO:0000256" key="7">
    <source>
        <dbReference type="ARBA" id="ARBA00022827"/>
    </source>
</evidence>
<evidence type="ECO:0000259" key="13">
    <source>
        <dbReference type="Pfam" id="PF00890"/>
    </source>
</evidence>
<dbReference type="Pfam" id="PF00890">
    <property type="entry name" value="FAD_binding_2"/>
    <property type="match status" value="1"/>
</dbReference>
<dbReference type="InterPro" id="IPR015939">
    <property type="entry name" value="Fum_Rdtase/Succ_DH_flav-like_C"/>
</dbReference>
<evidence type="ECO:0000256" key="10">
    <source>
        <dbReference type="NCBIfam" id="TIGR00551"/>
    </source>
</evidence>
<evidence type="ECO:0000256" key="8">
    <source>
        <dbReference type="ARBA" id="ARBA00023002"/>
    </source>
</evidence>
<comment type="catalytic activity">
    <reaction evidence="9">
        <text>L-aspartate + O2 = iminosuccinate + H2O2</text>
        <dbReference type="Rhea" id="RHEA:25876"/>
        <dbReference type="ChEBI" id="CHEBI:15379"/>
        <dbReference type="ChEBI" id="CHEBI:16240"/>
        <dbReference type="ChEBI" id="CHEBI:29991"/>
        <dbReference type="ChEBI" id="CHEBI:77875"/>
        <dbReference type="EC" id="1.4.3.16"/>
    </reaction>
    <physiologicalReaction direction="left-to-right" evidence="9">
        <dbReference type="Rhea" id="RHEA:25877"/>
    </physiologicalReaction>
</comment>
<dbReference type="AlphaFoldDB" id="A0A560H7Q1"/>
<dbReference type="PRINTS" id="PR00368">
    <property type="entry name" value="FADPNR"/>
</dbReference>
<dbReference type="InterPro" id="IPR037099">
    <property type="entry name" value="Fum_R/Succ_DH_flav-like_C_sf"/>
</dbReference>
<comment type="cofactor">
    <cofactor evidence="1 11">
        <name>FAD</name>
        <dbReference type="ChEBI" id="CHEBI:57692"/>
    </cofactor>
</comment>
<feature type="domain" description="FAD-dependent oxidoreductase 2 FAD-binding" evidence="13">
    <location>
        <begin position="17"/>
        <end position="394"/>
    </location>
</feature>
<dbReference type="GO" id="GO:0008734">
    <property type="term" value="F:L-aspartate oxidase activity"/>
    <property type="evidence" value="ECO:0007669"/>
    <property type="project" value="UniProtKB-UniRule"/>
</dbReference>
<evidence type="ECO:0000256" key="9">
    <source>
        <dbReference type="ARBA" id="ARBA00048305"/>
    </source>
</evidence>
<dbReference type="InterPro" id="IPR003953">
    <property type="entry name" value="FAD-dep_OxRdtase_2_FAD-bd"/>
</dbReference>
<evidence type="ECO:0000259" key="14">
    <source>
        <dbReference type="Pfam" id="PF02910"/>
    </source>
</evidence>
<comment type="pathway">
    <text evidence="2 11">Cofactor biosynthesis; NAD(+) biosynthesis; iminoaspartate from L-aspartate (oxidase route): step 1/1.</text>
</comment>
<name>A0A560H7Q1_9PROT</name>
<dbReference type="EMBL" id="VITR01000007">
    <property type="protein sequence ID" value="TWB41849.1"/>
    <property type="molecule type" value="Genomic_DNA"/>
</dbReference>
<dbReference type="InterPro" id="IPR036188">
    <property type="entry name" value="FAD/NAD-bd_sf"/>
</dbReference>
<reference evidence="15 16" key="1">
    <citation type="submission" date="2019-06" db="EMBL/GenBank/DDBJ databases">
        <title>Genomic Encyclopedia of Type Strains, Phase IV (KMG-V): Genome sequencing to study the core and pangenomes of soil and plant-associated prokaryotes.</title>
        <authorList>
            <person name="Whitman W."/>
        </authorList>
    </citation>
    <scope>NUCLEOTIDE SEQUENCE [LARGE SCALE GENOMIC DNA]</scope>
    <source>
        <strain evidence="15 16">BR 11622</strain>
    </source>
</reference>
<accession>A0A560H7Q1</accession>
<dbReference type="InterPro" id="IPR005288">
    <property type="entry name" value="NadB"/>
</dbReference>
<dbReference type="PANTHER" id="PTHR42716">
    <property type="entry name" value="L-ASPARTATE OXIDASE"/>
    <property type="match status" value="1"/>
</dbReference>
<comment type="subcellular location">
    <subcellularLocation>
        <location evidence="11">Cytoplasm</location>
    </subcellularLocation>
</comment>
<dbReference type="Proteomes" id="UP000315751">
    <property type="component" value="Unassembled WGS sequence"/>
</dbReference>
<evidence type="ECO:0000256" key="6">
    <source>
        <dbReference type="ARBA" id="ARBA00022642"/>
    </source>
</evidence>
<dbReference type="InterPro" id="IPR027477">
    <property type="entry name" value="Succ_DH/fumarate_Rdtase_cat_sf"/>
</dbReference>
<comment type="function">
    <text evidence="11">Catalyzes the oxidation of L-aspartate to iminoaspartate.</text>
</comment>
<keyword evidence="8 11" id="KW-0560">Oxidoreductase</keyword>
<dbReference type="UniPathway" id="UPA00253">
    <property type="reaction ID" value="UER00326"/>
</dbReference>
<evidence type="ECO:0000313" key="15">
    <source>
        <dbReference type="EMBL" id="TWB41849.1"/>
    </source>
</evidence>
<dbReference type="FunFam" id="3.90.700.10:FF:000002">
    <property type="entry name" value="L-aspartate oxidase"/>
    <property type="match status" value="1"/>
</dbReference>
<comment type="similarity">
    <text evidence="3 11">Belongs to the FAD-dependent oxidoreductase 2 family. NadB subfamily.</text>
</comment>
<protein>
    <recommendedName>
        <fullName evidence="4 10">L-aspartate oxidase</fullName>
        <ecNumber evidence="4 10">1.4.3.16</ecNumber>
    </recommendedName>
</protein>
<evidence type="ECO:0000256" key="1">
    <source>
        <dbReference type="ARBA" id="ARBA00001974"/>
    </source>
</evidence>
<dbReference type="Gene3D" id="3.90.700.10">
    <property type="entry name" value="Succinate dehydrogenase/fumarate reductase flavoprotein, catalytic domain"/>
    <property type="match status" value="1"/>
</dbReference>
<dbReference type="Gene3D" id="1.20.58.100">
    <property type="entry name" value="Fumarate reductase/succinate dehydrogenase flavoprotein-like, C-terminal domain"/>
    <property type="match status" value="1"/>
</dbReference>
<dbReference type="OrthoDB" id="9806724at2"/>
<keyword evidence="7 11" id="KW-0274">FAD</keyword>
<evidence type="ECO:0000256" key="12">
    <source>
        <dbReference type="SAM" id="MobiDB-lite"/>
    </source>
</evidence>
<dbReference type="SUPFAM" id="SSF51905">
    <property type="entry name" value="FAD/NAD(P)-binding domain"/>
    <property type="match status" value="1"/>
</dbReference>
<feature type="region of interest" description="Disordered" evidence="12">
    <location>
        <begin position="504"/>
        <end position="526"/>
    </location>
</feature>
<dbReference type="RefSeq" id="WP_145732957.1">
    <property type="nucleotide sequence ID" value="NZ_VITR01000007.1"/>
</dbReference>
<organism evidence="15 16">
    <name type="scientific">Nitrospirillum amazonense</name>
    <dbReference type="NCBI Taxonomy" id="28077"/>
    <lineage>
        <taxon>Bacteria</taxon>
        <taxon>Pseudomonadati</taxon>
        <taxon>Pseudomonadota</taxon>
        <taxon>Alphaproteobacteria</taxon>
        <taxon>Rhodospirillales</taxon>
        <taxon>Azospirillaceae</taxon>
        <taxon>Nitrospirillum</taxon>
    </lineage>
</organism>
<keyword evidence="5 11" id="KW-0285">Flavoprotein</keyword>
<feature type="compositionally biased region" description="Basic and acidic residues" evidence="12">
    <location>
        <begin position="504"/>
        <end position="525"/>
    </location>
</feature>
<dbReference type="SUPFAM" id="SSF56425">
    <property type="entry name" value="Succinate dehydrogenase/fumarate reductase flavoprotein, catalytic domain"/>
    <property type="match status" value="1"/>
</dbReference>
<evidence type="ECO:0000313" key="16">
    <source>
        <dbReference type="Proteomes" id="UP000315751"/>
    </source>
</evidence>
<dbReference type="GO" id="GO:0034628">
    <property type="term" value="P:'de novo' NAD+ biosynthetic process from L-aspartate"/>
    <property type="evidence" value="ECO:0007669"/>
    <property type="project" value="TreeGrafter"/>
</dbReference>
<feature type="domain" description="Fumarate reductase/succinate dehydrogenase flavoprotein-like C-terminal" evidence="14">
    <location>
        <begin position="439"/>
        <end position="534"/>
    </location>
</feature>
<dbReference type="NCBIfam" id="TIGR00551">
    <property type="entry name" value="nadB"/>
    <property type="match status" value="1"/>
</dbReference>
<proteinExistence type="inferred from homology"/>
<evidence type="ECO:0000256" key="4">
    <source>
        <dbReference type="ARBA" id="ARBA00012173"/>
    </source>
</evidence>
<keyword evidence="6 11" id="KW-0662">Pyridine nucleotide biosynthesis</keyword>
<dbReference type="Pfam" id="PF02910">
    <property type="entry name" value="Succ_DH_flav_C"/>
    <property type="match status" value="1"/>
</dbReference>
<comment type="caution">
    <text evidence="15">The sequence shown here is derived from an EMBL/GenBank/DDBJ whole genome shotgun (WGS) entry which is preliminary data.</text>
</comment>
<sequence>MDGASYPVSPVKVVHSDVVVVGSGTAGMATALALTGAGRRVALLTKTDDLPGGSSLWAQGGVAVALGAGDSAADHAADTVAAGAGLTDPGMARLLAEAGIAEMSALLEAGLPADRGADGKPLLGREAAHGRHRILHAGGDATGRTLVTFLAARVRATPGIAVHTRAMAADLVVRDLGRGRRAQGVLAYEDGVGWVLHVAPHVVLATGGTGQLWAVTTNPPEATGDGMALAARAGAHLADLEFVQFHPTALAVAGPPGRRPLLTEALRGAGAKVLDASGHAFMADEHPDAELAPRDVVARAIGRRVARGEAVFLDLRPLWAAGGAKKFPTVAGICAEVGLDPAAAPVPVAPAAHYHMGGVLTDADGRTSIPGLWAAGEVACTHVHGANRLASNSLLEAVVFAGRVAAALVAESAASQPVAVPVAPTVPGGPAAANLAAQAQTLMAEKVGLVRDGAGLAEAALRLSALSAAAERLAPADDYAGIRAGLELRNRLVLSRLVVEAAKRREESRGAHTRADHPETRDAWRHHQILTYSDLGRGAEAEPALTRENRP</sequence>
<dbReference type="GO" id="GO:0005737">
    <property type="term" value="C:cytoplasm"/>
    <property type="evidence" value="ECO:0007669"/>
    <property type="project" value="UniProtKB-SubCell"/>
</dbReference>
<keyword evidence="16" id="KW-1185">Reference proteome</keyword>
<evidence type="ECO:0000256" key="11">
    <source>
        <dbReference type="RuleBase" id="RU362049"/>
    </source>
</evidence>
<dbReference type="PANTHER" id="PTHR42716:SF2">
    <property type="entry name" value="L-ASPARTATE OXIDASE, CHLOROPLASTIC"/>
    <property type="match status" value="1"/>
</dbReference>
<dbReference type="NCBIfam" id="NF005701">
    <property type="entry name" value="PRK07512.1"/>
    <property type="match status" value="1"/>
</dbReference>
<dbReference type="SUPFAM" id="SSF46977">
    <property type="entry name" value="Succinate dehydrogenase/fumarate reductase flavoprotein C-terminal domain"/>
    <property type="match status" value="1"/>
</dbReference>
<evidence type="ECO:0000256" key="3">
    <source>
        <dbReference type="ARBA" id="ARBA00008562"/>
    </source>
</evidence>
<evidence type="ECO:0000256" key="2">
    <source>
        <dbReference type="ARBA" id="ARBA00004950"/>
    </source>
</evidence>
<evidence type="ECO:0000256" key="5">
    <source>
        <dbReference type="ARBA" id="ARBA00022630"/>
    </source>
</evidence>